<dbReference type="AlphaFoldDB" id="A0A5J9TWE8"/>
<evidence type="ECO:0000313" key="5">
    <source>
        <dbReference type="Proteomes" id="UP000324897"/>
    </source>
</evidence>
<sequence>MQRQNGSPGPVALAVRASSATTPMLVWGTSGDLGQTSIIRAAYENPAIRSRFLCRAWVRVIHPFNPKDFVQSVVQQFRSAAGIDAILCPEKTWQEMAMEFNGYVNEVFFIVINDLSTIEEWDQIEACFPNNKKGSRIVVSTVQIETARLCIGQESAVSVLKLLSSDQTIYAFHEKVFQVDPELMKTRYLSYAATRPTTSTNSYGMPTNEVLLDGSEDVYGNKVVRNSLDFIRSTAGALEKSHLIGREKEVHDIIQIILNQNSQQLQVISVYGMGGLGKTTLVKYVYQSQKLSFIFYKHACVTVMRPFHLEEVLQSLVAQLSEPCENECMIVRKAVSMMRVEALRKELDRLLEGRRCFIVLDDLSSTTEWDLIRQSFRRMDNASKVVITTREENVARHCSENQENICKLKVLEHKDALDLFTKKWRPFFISDKMNFLRVLDLEGTSGFSGKIRIVSRTGMMFALCFVASCSLSAWQDKGHLDIRRLTRLRKLAVTGINKKNSKEFRSALADLPCLESLSVQSEWNHDLSGCLDAVLLPPKNLQSLKLYGNLVKLPKWIKELKTLVKLNLAGNKLLEFENIVQVLGDLSNLAILKLYRCSLKDGVLCFSSHPEKFLSLAVLGLDHLDGINSVEFEGATPKLEVLCYGSMPIDTKINESYVKHSLYPDLFWLIVTENSLSCLIVWQNSLSCLL</sequence>
<dbReference type="GO" id="GO:0043531">
    <property type="term" value="F:ADP binding"/>
    <property type="evidence" value="ECO:0007669"/>
    <property type="project" value="InterPro"/>
</dbReference>
<evidence type="ECO:0000259" key="2">
    <source>
        <dbReference type="Pfam" id="PF00931"/>
    </source>
</evidence>
<dbReference type="InterPro" id="IPR027417">
    <property type="entry name" value="P-loop_NTPase"/>
</dbReference>
<reference evidence="4 5" key="1">
    <citation type="journal article" date="2019" name="Sci. Rep.">
        <title>A high-quality genome of Eragrostis curvula grass provides insights into Poaceae evolution and supports new strategies to enhance forage quality.</title>
        <authorList>
            <person name="Carballo J."/>
            <person name="Santos B.A.C.M."/>
            <person name="Zappacosta D."/>
            <person name="Garbus I."/>
            <person name="Selva J.P."/>
            <person name="Gallo C.A."/>
            <person name="Diaz A."/>
            <person name="Albertini E."/>
            <person name="Caccamo M."/>
            <person name="Echenique V."/>
        </authorList>
    </citation>
    <scope>NUCLEOTIDE SEQUENCE [LARGE SCALE GENOMIC DNA]</scope>
    <source>
        <strain evidence="5">cv. Victoria</strain>
        <tissue evidence="4">Leaf</tissue>
    </source>
</reference>
<name>A0A5J9TWE8_9POAL</name>
<gene>
    <name evidence="4" type="ORF">EJB05_39247</name>
</gene>
<organism evidence="4 5">
    <name type="scientific">Eragrostis curvula</name>
    <name type="common">weeping love grass</name>
    <dbReference type="NCBI Taxonomy" id="38414"/>
    <lineage>
        <taxon>Eukaryota</taxon>
        <taxon>Viridiplantae</taxon>
        <taxon>Streptophyta</taxon>
        <taxon>Embryophyta</taxon>
        <taxon>Tracheophyta</taxon>
        <taxon>Spermatophyta</taxon>
        <taxon>Magnoliopsida</taxon>
        <taxon>Liliopsida</taxon>
        <taxon>Poales</taxon>
        <taxon>Poaceae</taxon>
        <taxon>PACMAD clade</taxon>
        <taxon>Chloridoideae</taxon>
        <taxon>Eragrostideae</taxon>
        <taxon>Eragrostidinae</taxon>
        <taxon>Eragrostis</taxon>
    </lineage>
</organism>
<keyword evidence="5" id="KW-1185">Reference proteome</keyword>
<dbReference type="EMBL" id="RWGY01000031">
    <property type="protein sequence ID" value="TVU15709.1"/>
    <property type="molecule type" value="Genomic_DNA"/>
</dbReference>
<dbReference type="PANTHER" id="PTHR36766:SF64">
    <property type="entry name" value="OS12G0206100 PROTEIN"/>
    <property type="match status" value="1"/>
</dbReference>
<keyword evidence="1" id="KW-0677">Repeat</keyword>
<dbReference type="InterPro" id="IPR032675">
    <property type="entry name" value="LRR_dom_sf"/>
</dbReference>
<comment type="caution">
    <text evidence="4">The sequence shown here is derived from an EMBL/GenBank/DDBJ whole genome shotgun (WGS) entry which is preliminary data.</text>
</comment>
<proteinExistence type="predicted"/>
<evidence type="ECO:0008006" key="6">
    <source>
        <dbReference type="Google" id="ProtNLM"/>
    </source>
</evidence>
<dbReference type="PRINTS" id="PR00364">
    <property type="entry name" value="DISEASERSIST"/>
</dbReference>
<dbReference type="Proteomes" id="UP000324897">
    <property type="component" value="Unassembled WGS sequence"/>
</dbReference>
<dbReference type="Pfam" id="PF00931">
    <property type="entry name" value="NB-ARC"/>
    <property type="match status" value="2"/>
</dbReference>
<evidence type="ECO:0000259" key="3">
    <source>
        <dbReference type="Pfam" id="PF23598"/>
    </source>
</evidence>
<dbReference type="SUPFAM" id="SSF52058">
    <property type="entry name" value="L domain-like"/>
    <property type="match status" value="1"/>
</dbReference>
<evidence type="ECO:0000313" key="4">
    <source>
        <dbReference type="EMBL" id="TVU15709.1"/>
    </source>
</evidence>
<evidence type="ECO:0000256" key="1">
    <source>
        <dbReference type="ARBA" id="ARBA00022737"/>
    </source>
</evidence>
<feature type="non-terminal residue" evidence="4">
    <location>
        <position position="1"/>
    </location>
</feature>
<dbReference type="Gramene" id="TVU15709">
    <property type="protein sequence ID" value="TVU15709"/>
    <property type="gene ID" value="EJB05_39247"/>
</dbReference>
<feature type="domain" description="NB-ARC" evidence="2">
    <location>
        <begin position="247"/>
        <end position="423"/>
    </location>
</feature>
<protein>
    <recommendedName>
        <fullName evidence="6">NB-ARC domain-containing protein</fullName>
    </recommendedName>
</protein>
<dbReference type="PANTHER" id="PTHR36766">
    <property type="entry name" value="PLANT BROAD-SPECTRUM MILDEW RESISTANCE PROTEIN RPW8"/>
    <property type="match status" value="1"/>
</dbReference>
<dbReference type="Gene3D" id="3.80.10.10">
    <property type="entry name" value="Ribonuclease Inhibitor"/>
    <property type="match status" value="1"/>
</dbReference>
<dbReference type="GO" id="GO:0006952">
    <property type="term" value="P:defense response"/>
    <property type="evidence" value="ECO:0007669"/>
    <property type="project" value="UniProtKB-KW"/>
</dbReference>
<dbReference type="Gene3D" id="3.40.50.300">
    <property type="entry name" value="P-loop containing nucleotide triphosphate hydrolases"/>
    <property type="match status" value="2"/>
</dbReference>
<dbReference type="InterPro" id="IPR055414">
    <property type="entry name" value="LRR_R13L4/SHOC2-like"/>
</dbReference>
<feature type="domain" description="Disease resistance R13L4/SHOC-2-like LRR" evidence="3">
    <location>
        <begin position="480"/>
        <end position="645"/>
    </location>
</feature>
<accession>A0A5J9TWE8</accession>
<dbReference type="Pfam" id="PF23598">
    <property type="entry name" value="LRR_14"/>
    <property type="match status" value="1"/>
</dbReference>
<dbReference type="OrthoDB" id="598235at2759"/>
<dbReference type="InterPro" id="IPR002182">
    <property type="entry name" value="NB-ARC"/>
</dbReference>
<feature type="domain" description="NB-ARC" evidence="2">
    <location>
        <begin position="24"/>
        <end position="179"/>
    </location>
</feature>
<dbReference type="SUPFAM" id="SSF52540">
    <property type="entry name" value="P-loop containing nucleoside triphosphate hydrolases"/>
    <property type="match status" value="2"/>
</dbReference>